<feature type="compositionally biased region" description="Basic and acidic residues" evidence="1">
    <location>
        <begin position="211"/>
        <end position="225"/>
    </location>
</feature>
<feature type="compositionally biased region" description="Polar residues" evidence="1">
    <location>
        <begin position="1"/>
        <end position="12"/>
    </location>
</feature>
<keyword evidence="3" id="KW-1185">Reference proteome</keyword>
<reference evidence="3" key="1">
    <citation type="journal article" date="2013" name="Science">
        <title>Comparative analysis of bat genomes provides insight into the evolution of flight and immunity.</title>
        <authorList>
            <person name="Zhang G."/>
            <person name="Cowled C."/>
            <person name="Shi Z."/>
            <person name="Huang Z."/>
            <person name="Bishop-Lilly K.A."/>
            <person name="Fang X."/>
            <person name="Wynne J.W."/>
            <person name="Xiong Z."/>
            <person name="Baker M.L."/>
            <person name="Zhao W."/>
            <person name="Tachedjian M."/>
            <person name="Zhu Y."/>
            <person name="Zhou P."/>
            <person name="Jiang X."/>
            <person name="Ng J."/>
            <person name="Yang L."/>
            <person name="Wu L."/>
            <person name="Xiao J."/>
            <person name="Feng Y."/>
            <person name="Chen Y."/>
            <person name="Sun X."/>
            <person name="Zhang Y."/>
            <person name="Marsh G.A."/>
            <person name="Crameri G."/>
            <person name="Broder C.C."/>
            <person name="Frey K.G."/>
            <person name="Wang L.F."/>
            <person name="Wang J."/>
        </authorList>
    </citation>
    <scope>NUCLEOTIDE SEQUENCE [LARGE SCALE GENOMIC DNA]</scope>
</reference>
<feature type="region of interest" description="Disordered" evidence="1">
    <location>
        <begin position="1"/>
        <end position="27"/>
    </location>
</feature>
<organism evidence="2 3">
    <name type="scientific">Pteropus alecto</name>
    <name type="common">Black flying fox</name>
    <dbReference type="NCBI Taxonomy" id="9402"/>
    <lineage>
        <taxon>Eukaryota</taxon>
        <taxon>Metazoa</taxon>
        <taxon>Chordata</taxon>
        <taxon>Craniata</taxon>
        <taxon>Vertebrata</taxon>
        <taxon>Euteleostomi</taxon>
        <taxon>Mammalia</taxon>
        <taxon>Eutheria</taxon>
        <taxon>Laurasiatheria</taxon>
        <taxon>Chiroptera</taxon>
        <taxon>Yinpterochiroptera</taxon>
        <taxon>Pteropodoidea</taxon>
        <taxon>Pteropodidae</taxon>
        <taxon>Pteropodinae</taxon>
        <taxon>Pteropus</taxon>
    </lineage>
</organism>
<evidence type="ECO:0000313" key="3">
    <source>
        <dbReference type="Proteomes" id="UP000010552"/>
    </source>
</evidence>
<evidence type="ECO:0000256" key="1">
    <source>
        <dbReference type="SAM" id="MobiDB-lite"/>
    </source>
</evidence>
<name>L5KVP6_PTEAL</name>
<accession>L5KVP6</accession>
<feature type="compositionally biased region" description="Pro residues" evidence="1">
    <location>
        <begin position="199"/>
        <end position="209"/>
    </location>
</feature>
<dbReference type="InParanoid" id="L5KVP6"/>
<proteinExistence type="predicted"/>
<dbReference type="AlphaFoldDB" id="L5KVP6"/>
<protein>
    <submittedName>
        <fullName evidence="2">Uncharacterized protein</fullName>
    </submittedName>
</protein>
<dbReference type="Proteomes" id="UP000010552">
    <property type="component" value="Unassembled WGS sequence"/>
</dbReference>
<sequence>MGTMHHQLSQHLCSPLSPHHHTPSNTITPITATNAALAPRHIPIDPPPASLPRLSATITPSPPSHHNCFPVTLSPSTPPSPITISLSTITMNHCPITIHSPPSPPLPHHHTLTATTTTAPSPYTHRHHHHCPITIRSPPSPPLPHHQPWHHCLITIASRHHHPIMSSLCSLYPSFTSAHRCTHLGQREPPPSAFQMSTPPQPQSTPSPEPQHNDKDANFQHKDQRPCWSDEATTSLGPHPNEPS</sequence>
<gene>
    <name evidence="2" type="ORF">PAL_GLEAN10009143</name>
</gene>
<feature type="region of interest" description="Disordered" evidence="1">
    <location>
        <begin position="182"/>
        <end position="244"/>
    </location>
</feature>
<dbReference type="EMBL" id="KB030552">
    <property type="protein sequence ID" value="ELK15061.1"/>
    <property type="molecule type" value="Genomic_DNA"/>
</dbReference>
<evidence type="ECO:0000313" key="2">
    <source>
        <dbReference type="EMBL" id="ELK15061.1"/>
    </source>
</evidence>